<dbReference type="PIRSF" id="PIRSF005096">
    <property type="entry name" value="GALM"/>
    <property type="match status" value="1"/>
</dbReference>
<comment type="catalytic activity">
    <reaction evidence="8">
        <text>alpha-D-glucose = beta-D-glucose</text>
        <dbReference type="Rhea" id="RHEA:10264"/>
        <dbReference type="ChEBI" id="CHEBI:15903"/>
        <dbReference type="ChEBI" id="CHEBI:17925"/>
        <dbReference type="EC" id="5.1.3.3"/>
    </reaction>
</comment>
<evidence type="ECO:0000256" key="9">
    <source>
        <dbReference type="PIRSR" id="PIRSR005096-1"/>
    </source>
</evidence>
<dbReference type="EMBL" id="FSRA01000001">
    <property type="protein sequence ID" value="SIN67806.1"/>
    <property type="molecule type" value="Genomic_DNA"/>
</dbReference>
<dbReference type="RefSeq" id="WP_074237662.1">
    <property type="nucleotide sequence ID" value="NZ_FSRA01000001.1"/>
</dbReference>
<feature type="binding site" evidence="11">
    <location>
        <begin position="214"/>
        <end position="216"/>
    </location>
    <ligand>
        <name>beta-D-galactose</name>
        <dbReference type="ChEBI" id="CHEBI:27667"/>
    </ligand>
</feature>
<gene>
    <name evidence="13" type="ORF">SAMN04488055_0542</name>
</gene>
<keyword evidence="6 8" id="KW-0413">Isomerase</keyword>
<dbReference type="InterPro" id="IPR008183">
    <property type="entry name" value="Aldose_1/G6P_1-epimerase"/>
</dbReference>
<dbReference type="Proteomes" id="UP000185003">
    <property type="component" value="Unassembled WGS sequence"/>
</dbReference>
<dbReference type="NCBIfam" id="NF008277">
    <property type="entry name" value="PRK11055.1"/>
    <property type="match status" value="1"/>
</dbReference>
<dbReference type="PANTHER" id="PTHR10091:SF0">
    <property type="entry name" value="GALACTOSE MUTAROTASE"/>
    <property type="match status" value="1"/>
</dbReference>
<feature type="active site" description="Proton acceptor" evidence="9">
    <location>
        <position position="344"/>
    </location>
</feature>
<keyword evidence="7 8" id="KW-0119">Carbohydrate metabolism</keyword>
<dbReference type="Gene3D" id="2.70.98.10">
    <property type="match status" value="1"/>
</dbReference>
<keyword evidence="5" id="KW-0106">Calcium</keyword>
<dbReference type="GO" id="GO:0030246">
    <property type="term" value="F:carbohydrate binding"/>
    <property type="evidence" value="ECO:0007669"/>
    <property type="project" value="InterPro"/>
</dbReference>
<name>A0A1N6DAW3_9BACT</name>
<dbReference type="UniPathway" id="UPA00242"/>
<dbReference type="GO" id="GO:0033499">
    <property type="term" value="P:galactose catabolic process via UDP-galactose, Leloir pathway"/>
    <property type="evidence" value="ECO:0007669"/>
    <property type="project" value="TreeGrafter"/>
</dbReference>
<evidence type="ECO:0000256" key="8">
    <source>
        <dbReference type="PIRNR" id="PIRNR005096"/>
    </source>
</evidence>
<feature type="active site" description="Proton donor" evidence="9">
    <location>
        <position position="214"/>
    </location>
</feature>
<comment type="pathway">
    <text evidence="2 8">Carbohydrate metabolism; hexose metabolism.</text>
</comment>
<accession>A0A1N6DAW3</accession>
<comment type="similarity">
    <text evidence="3 8">Belongs to the aldose epimerase family.</text>
</comment>
<dbReference type="InterPro" id="IPR011013">
    <property type="entry name" value="Gal_mutarotase_sf_dom"/>
</dbReference>
<dbReference type="SUPFAM" id="SSF74650">
    <property type="entry name" value="Galactose mutarotase-like"/>
    <property type="match status" value="1"/>
</dbReference>
<dbReference type="PROSITE" id="PS51257">
    <property type="entry name" value="PROKAR_LIPOPROTEIN"/>
    <property type="match status" value="1"/>
</dbReference>
<evidence type="ECO:0000313" key="14">
    <source>
        <dbReference type="Proteomes" id="UP000185003"/>
    </source>
</evidence>
<feature type="chain" id="PRO_5012636240" description="Aldose 1-epimerase" evidence="12">
    <location>
        <begin position="21"/>
        <end position="379"/>
    </location>
</feature>
<dbReference type="InterPro" id="IPR047215">
    <property type="entry name" value="Galactose_mutarotase-like"/>
</dbReference>
<dbReference type="CDD" id="cd09019">
    <property type="entry name" value="galactose_mutarotase_like"/>
    <property type="match status" value="1"/>
</dbReference>
<sequence length="379" mass="40981">MFKKLTTIMTIITGSLIVTSACNNQSSEQKTSADSTVVPAPVHYGDLDGQEVLQYTLTNDSGMVVKVLNYGGVITDILVKDKNGELGNVVLSYDSLAGYVQKGNPYFGTLVGRYANRIAKATFKIDSNEYKLAANNNGNSLHGGLKGFDKVIWKVTPLPGDSSLLLEYTSADGEEGYPGALDAKVIYTLTADNALKLEYVATTSKPTPVNLTQHTYFNLSAGKDSTILDHVLQLNAPSYTPVNDVLIPTGKIEPVKGTPMDFTTATRIGEHIAEVKGGYDHNWVFDKSGFAVVGTLYHPASGRLMTISTSEPGIQFYTGNFLDGTLQHTRNGAKFGKNAGLCLEAQHYPDSPNQPAFPNVILKPGERYTQTTVYQFGTK</sequence>
<dbReference type="PANTHER" id="PTHR10091">
    <property type="entry name" value="ALDOSE-1-EPIMERASE"/>
    <property type="match status" value="1"/>
</dbReference>
<dbReference type="Pfam" id="PF01263">
    <property type="entry name" value="Aldose_epim"/>
    <property type="match status" value="1"/>
</dbReference>
<feature type="binding site" evidence="10">
    <location>
        <position position="280"/>
    </location>
    <ligand>
        <name>beta-D-galactose</name>
        <dbReference type="ChEBI" id="CHEBI:27667"/>
    </ligand>
</feature>
<dbReference type="GO" id="GO:0006006">
    <property type="term" value="P:glucose metabolic process"/>
    <property type="evidence" value="ECO:0007669"/>
    <property type="project" value="TreeGrafter"/>
</dbReference>
<feature type="signal peptide" evidence="12">
    <location>
        <begin position="1"/>
        <end position="20"/>
    </location>
</feature>
<comment type="subunit">
    <text evidence="4">Monomer.</text>
</comment>
<reference evidence="13 14" key="1">
    <citation type="submission" date="2016-11" db="EMBL/GenBank/DDBJ databases">
        <authorList>
            <person name="Jaros S."/>
            <person name="Januszkiewicz K."/>
            <person name="Wedrychowicz H."/>
        </authorList>
    </citation>
    <scope>NUCLEOTIDE SEQUENCE [LARGE SCALE GENOMIC DNA]</scope>
    <source>
        <strain evidence="13 14">DSM 24787</strain>
    </source>
</reference>
<dbReference type="OrthoDB" id="9779408at2"/>
<evidence type="ECO:0000256" key="1">
    <source>
        <dbReference type="ARBA" id="ARBA00001913"/>
    </source>
</evidence>
<dbReference type="InterPro" id="IPR014718">
    <property type="entry name" value="GH-type_carb-bd"/>
</dbReference>
<evidence type="ECO:0000256" key="10">
    <source>
        <dbReference type="PIRSR" id="PIRSR005096-2"/>
    </source>
</evidence>
<dbReference type="EC" id="5.1.3.3" evidence="8"/>
<dbReference type="GO" id="GO:0004034">
    <property type="term" value="F:aldose 1-epimerase activity"/>
    <property type="evidence" value="ECO:0007669"/>
    <property type="project" value="UniProtKB-EC"/>
</dbReference>
<comment type="cofactor">
    <cofactor evidence="1">
        <name>Ca(2+)</name>
        <dbReference type="ChEBI" id="CHEBI:29108"/>
    </cofactor>
</comment>
<dbReference type="InterPro" id="IPR015443">
    <property type="entry name" value="Aldose_1-epimerase"/>
</dbReference>
<protein>
    <recommendedName>
        <fullName evidence="8">Aldose 1-epimerase</fullName>
        <ecNumber evidence="8">5.1.3.3</ecNumber>
    </recommendedName>
</protein>
<feature type="binding site" evidence="11">
    <location>
        <begin position="116"/>
        <end position="117"/>
    </location>
    <ligand>
        <name>beta-D-galactose</name>
        <dbReference type="ChEBI" id="CHEBI:27667"/>
    </ligand>
</feature>
<evidence type="ECO:0000256" key="11">
    <source>
        <dbReference type="PIRSR" id="PIRSR005096-3"/>
    </source>
</evidence>
<evidence type="ECO:0000256" key="7">
    <source>
        <dbReference type="ARBA" id="ARBA00023277"/>
    </source>
</evidence>
<keyword evidence="14" id="KW-1185">Reference proteome</keyword>
<evidence type="ECO:0000256" key="2">
    <source>
        <dbReference type="ARBA" id="ARBA00005028"/>
    </source>
</evidence>
<evidence type="ECO:0000313" key="13">
    <source>
        <dbReference type="EMBL" id="SIN67806.1"/>
    </source>
</evidence>
<evidence type="ECO:0000256" key="3">
    <source>
        <dbReference type="ARBA" id="ARBA00006206"/>
    </source>
</evidence>
<evidence type="ECO:0000256" key="4">
    <source>
        <dbReference type="ARBA" id="ARBA00011245"/>
    </source>
</evidence>
<dbReference type="AlphaFoldDB" id="A0A1N6DAW3"/>
<organism evidence="13 14">
    <name type="scientific">Chitinophaga niabensis</name>
    <dbReference type="NCBI Taxonomy" id="536979"/>
    <lineage>
        <taxon>Bacteria</taxon>
        <taxon>Pseudomonadati</taxon>
        <taxon>Bacteroidota</taxon>
        <taxon>Chitinophagia</taxon>
        <taxon>Chitinophagales</taxon>
        <taxon>Chitinophagaceae</taxon>
        <taxon>Chitinophaga</taxon>
    </lineage>
</organism>
<evidence type="ECO:0000256" key="12">
    <source>
        <dbReference type="SAM" id="SignalP"/>
    </source>
</evidence>
<proteinExistence type="inferred from homology"/>
<dbReference type="STRING" id="536979.SAMN04488055_0542"/>
<evidence type="ECO:0000256" key="6">
    <source>
        <dbReference type="ARBA" id="ARBA00023235"/>
    </source>
</evidence>
<keyword evidence="12" id="KW-0732">Signal</keyword>
<evidence type="ECO:0000256" key="5">
    <source>
        <dbReference type="ARBA" id="ARBA00022837"/>
    </source>
</evidence>